<proteinExistence type="predicted"/>
<evidence type="ECO:0000259" key="1">
    <source>
        <dbReference type="PROSITE" id="PS50943"/>
    </source>
</evidence>
<organism evidence="2 3">
    <name type="scientific">Sporosarcina siberiensis</name>
    <dbReference type="NCBI Taxonomy" id="1365606"/>
    <lineage>
        <taxon>Bacteria</taxon>
        <taxon>Bacillati</taxon>
        <taxon>Bacillota</taxon>
        <taxon>Bacilli</taxon>
        <taxon>Bacillales</taxon>
        <taxon>Caryophanaceae</taxon>
        <taxon>Sporosarcina</taxon>
    </lineage>
</organism>
<dbReference type="InterPro" id="IPR010982">
    <property type="entry name" value="Lambda_DNA-bd_dom_sf"/>
</dbReference>
<dbReference type="RefSeq" id="WP_381535616.1">
    <property type="nucleotide sequence ID" value="NZ_JBHUGI010000005.1"/>
</dbReference>
<dbReference type="InterPro" id="IPR001387">
    <property type="entry name" value="Cro/C1-type_HTH"/>
</dbReference>
<evidence type="ECO:0000313" key="3">
    <source>
        <dbReference type="Proteomes" id="UP001597218"/>
    </source>
</evidence>
<keyword evidence="3" id="KW-1185">Reference proteome</keyword>
<dbReference type="EMBL" id="JBHUGI010000005">
    <property type="protein sequence ID" value="MFD1926957.1"/>
    <property type="molecule type" value="Genomic_DNA"/>
</dbReference>
<dbReference type="Proteomes" id="UP001597218">
    <property type="component" value="Unassembled WGS sequence"/>
</dbReference>
<dbReference type="CDD" id="cd00093">
    <property type="entry name" value="HTH_XRE"/>
    <property type="match status" value="1"/>
</dbReference>
<protein>
    <submittedName>
        <fullName evidence="2">Helix-turn-helix domain-containing protein</fullName>
    </submittedName>
</protein>
<gene>
    <name evidence="2" type="ORF">ACFSFY_02555</name>
</gene>
<dbReference type="PROSITE" id="PS50943">
    <property type="entry name" value="HTH_CROC1"/>
    <property type="match status" value="1"/>
</dbReference>
<feature type="domain" description="HTH cro/C1-type" evidence="1">
    <location>
        <begin position="9"/>
        <end position="65"/>
    </location>
</feature>
<comment type="caution">
    <text evidence="2">The sequence shown here is derived from an EMBL/GenBank/DDBJ whole genome shotgun (WGS) entry which is preliminary data.</text>
</comment>
<dbReference type="Pfam" id="PF13443">
    <property type="entry name" value="HTH_26"/>
    <property type="match status" value="1"/>
</dbReference>
<accession>A0ABW4SBV0</accession>
<sequence>MSKRVKVMLRDKMVLEGFDQKRLAIATGLTERTISELINGKMKRYPKEAIEKIANVLGVKDINEILTLVEEE</sequence>
<dbReference type="SUPFAM" id="SSF47413">
    <property type="entry name" value="lambda repressor-like DNA-binding domains"/>
    <property type="match status" value="1"/>
</dbReference>
<reference evidence="3" key="1">
    <citation type="journal article" date="2019" name="Int. J. Syst. Evol. Microbiol.">
        <title>The Global Catalogue of Microorganisms (GCM) 10K type strain sequencing project: providing services to taxonomists for standard genome sequencing and annotation.</title>
        <authorList>
            <consortium name="The Broad Institute Genomics Platform"/>
            <consortium name="The Broad Institute Genome Sequencing Center for Infectious Disease"/>
            <person name="Wu L."/>
            <person name="Ma J."/>
        </authorList>
    </citation>
    <scope>NUCLEOTIDE SEQUENCE [LARGE SCALE GENOMIC DNA]</scope>
    <source>
        <strain evidence="3">CGMCC 4.7177</strain>
    </source>
</reference>
<dbReference type="Gene3D" id="1.10.260.40">
    <property type="entry name" value="lambda repressor-like DNA-binding domains"/>
    <property type="match status" value="1"/>
</dbReference>
<evidence type="ECO:0000313" key="2">
    <source>
        <dbReference type="EMBL" id="MFD1926957.1"/>
    </source>
</evidence>
<dbReference type="SMART" id="SM00530">
    <property type="entry name" value="HTH_XRE"/>
    <property type="match status" value="1"/>
</dbReference>
<name>A0ABW4SBV0_9BACL</name>